<reference evidence="1 2" key="1">
    <citation type="journal article" date="2021" name="Hortic Res">
        <title>High-quality reference genome and annotation aids understanding of berry development for evergreen blueberry (Vaccinium darrowii).</title>
        <authorList>
            <person name="Yu J."/>
            <person name="Hulse-Kemp A.M."/>
            <person name="Babiker E."/>
            <person name="Staton M."/>
        </authorList>
    </citation>
    <scope>NUCLEOTIDE SEQUENCE [LARGE SCALE GENOMIC DNA]</scope>
    <source>
        <strain evidence="2">cv. NJ 8807/NJ 8810</strain>
        <tissue evidence="1">Young leaf</tissue>
    </source>
</reference>
<evidence type="ECO:0000313" key="1">
    <source>
        <dbReference type="EMBL" id="KAH7845725.1"/>
    </source>
</evidence>
<organism evidence="1 2">
    <name type="scientific">Vaccinium darrowii</name>
    <dbReference type="NCBI Taxonomy" id="229202"/>
    <lineage>
        <taxon>Eukaryota</taxon>
        <taxon>Viridiplantae</taxon>
        <taxon>Streptophyta</taxon>
        <taxon>Embryophyta</taxon>
        <taxon>Tracheophyta</taxon>
        <taxon>Spermatophyta</taxon>
        <taxon>Magnoliopsida</taxon>
        <taxon>eudicotyledons</taxon>
        <taxon>Gunneridae</taxon>
        <taxon>Pentapetalae</taxon>
        <taxon>asterids</taxon>
        <taxon>Ericales</taxon>
        <taxon>Ericaceae</taxon>
        <taxon>Vaccinioideae</taxon>
        <taxon>Vaccinieae</taxon>
        <taxon>Vaccinium</taxon>
    </lineage>
</organism>
<comment type="caution">
    <text evidence="1">The sequence shown here is derived from an EMBL/GenBank/DDBJ whole genome shotgun (WGS) entry which is preliminary data.</text>
</comment>
<name>A0ACB7XYE8_9ERIC</name>
<keyword evidence="2" id="KW-1185">Reference proteome</keyword>
<protein>
    <submittedName>
        <fullName evidence="1">Uncharacterized protein</fullName>
    </submittedName>
</protein>
<dbReference type="Proteomes" id="UP000828048">
    <property type="component" value="Chromosome 5"/>
</dbReference>
<accession>A0ACB7XYE8</accession>
<gene>
    <name evidence="1" type="ORF">Vadar_005285</name>
</gene>
<evidence type="ECO:0000313" key="2">
    <source>
        <dbReference type="Proteomes" id="UP000828048"/>
    </source>
</evidence>
<proteinExistence type="predicted"/>
<sequence length="1001" mass="112849">MNMSTRDEGNQFGKHCHRYSLAEIQRATHNFDDTLLIGKGGFGKVYKGFMNYGATVVAIKRLNAESKQGAEEMVRDQDAFHAPAPSSVLCARPPVDIRDDADEEEHRSLPLWAQQCMKKGMLDQIIDPYLRGQISPKGLKLFVELANKCLHKHPQGRPTMAEVEASLKHILASHRNIQKYTKSVIKVILGFARIASQDPFEVPAVRLYRRFKLAQIQAATNNFHENLMIGDVGYTKVYRGLIDRGNAEVAIRRWKEGKSRETNLDQFTAEILVQSRLRHLHIVPLIGCCNDKHELILVYEYMVNKSLYHHLYRPNRSPLPWEKRLEICIGASRGLQYLHTGTKETIIHYNLKPTSILLDENWAAKLSSLEFSVVLPSNRSTATCSSFVAGNVGYMDPEYLASAKLTVKSDVYSFGVILLEVLCGRKTMVITRDEDEVNLVRWFKTNVEMGVVDRIIDPVLIGTIAPECLKEYVMIAENCVHDEGIERPSMDAVVGSLWCALQLQEAWLNKSHEAIPRFHKRFTDGVGSVGTPGKGGGGEMSFTSFEDSTYLSGEIPAHGLKVFAEVANKCLHNHPNGRPTMAEVVDSLVFILDSQRDLPQAKGIIAKALQCIPHRVAKGIDPGWKKRKKSSFKKGLSQQLQGDQLQDTGIPLSRHFSLAEIRVATNNFHEQLLVRRSAHIEVYISYIAHGNNKVLIKRRTAWTSSEKKVDQLWNEVQVLSHLRHFNILALVGYCNEKNEMILVHEFVSKWNLYHQLYKNNNEPLPWEKRLQICIGAARGLQYLHVGTKWTIIHQNLQSRCILLDEDWVAKVTGFEFSTKLPKNVSSTISNTNVADNAGYMAPEYLASAKLTEKCDVYSFGVILLEVLCGRKPMIVTRDEDQVNLVRWFKTNIERGTVDQIIDPNLTDKIAPDCLKAYVVVAENCLRDEGIERPSMDDILSSLMSASQLQDNWRNIEAAPCSHSNTLSDSTTNVDKVSSEGSSGMNSTSFVDSDYFLCNLAR</sequence>
<dbReference type="EMBL" id="CM037155">
    <property type="protein sequence ID" value="KAH7845725.1"/>
    <property type="molecule type" value="Genomic_DNA"/>
</dbReference>